<dbReference type="Pfam" id="PF15963">
    <property type="entry name" value="Myb_DNA-bind_7"/>
    <property type="match status" value="1"/>
</dbReference>
<comment type="caution">
    <text evidence="4">The sequence shown here is derived from an EMBL/GenBank/DDBJ whole genome shotgun (WGS) entry which is preliminary data.</text>
</comment>
<feature type="region of interest" description="Disordered" evidence="2">
    <location>
        <begin position="511"/>
        <end position="542"/>
    </location>
</feature>
<sequence>MRRARIKALATVPVRRKTTQNVVTDETDNSNDNKNNDNKNNDNKDNKKDNSNDNKEKSDIINQEDTSASVSQNDASDESNSKEKVIVNESYKIQEHIEEKQNIQSNSIELSNPQVTHPPEVSNTNINVLGSPTKTQQNRSCFMRPVPRLNNSGRIRSNSVQGSGASASESEDDSKRITNNVTNRMRNDSVCSVQSNKEINSNNVSSNATAKLKTGQKRRILISESARKLAEARREFLLKHENKTPDRAKLTMYDLIYYNPVTNPMKKSKEPGISHIDRDSISQIDELEEEEREDDPSSMPVPQVKVGPDGQLIIDEQSLVIEQSHAKKSREVLAKKAIIDDDNYGSGFYKRRPKGKEWPKWETLKFYKALNIVGTDFLLMQTLFPNRTRQEIKLKYKKEERMNRRLIEKALEFHQEFSPEMEEELAKFEASTRQQFYMEQETDTKNKEKKKLKRRVGSRFAARSVGEATVTDDEITEPEMSEIQHKDIEANNNQFLQRPRKRFKSNVKRMDELTEEGKNACSTSGPESDSDAEIYQIRPTRSGRVPRVRKLQGPDINNLHSTGTEQSEHSEGILLENNEETVKSTNNSNDTVANNEVYPDVITSAIPNIGEVEPGSVVILSKESPEEPGETVLQVYMVSSNVDTINIPIENDIVPIKTQSEVLATTPNVSEVKSIVGKKEQECERDLL</sequence>
<feature type="domain" description="Myb-like" evidence="3">
    <location>
        <begin position="354"/>
        <end position="402"/>
    </location>
</feature>
<evidence type="ECO:0000256" key="2">
    <source>
        <dbReference type="SAM" id="MobiDB-lite"/>
    </source>
</evidence>
<reference evidence="4 5" key="1">
    <citation type="journal article" date="2024" name="Ann. Entomol. Soc. Am.">
        <title>Genomic analyses of the southern and eastern yellowjacket wasps (Hymenoptera: Vespidae) reveal evolutionary signatures of social life.</title>
        <authorList>
            <person name="Catto M.A."/>
            <person name="Caine P.B."/>
            <person name="Orr S.E."/>
            <person name="Hunt B.G."/>
            <person name="Goodisman M.A.D."/>
        </authorList>
    </citation>
    <scope>NUCLEOTIDE SEQUENCE [LARGE SCALE GENOMIC DNA]</scope>
    <source>
        <strain evidence="4">233</strain>
        <tissue evidence="4">Head and thorax</tissue>
    </source>
</reference>
<comment type="subcellular location">
    <subcellularLocation>
        <location evidence="1">Nucleus</location>
    </subcellularLocation>
</comment>
<dbReference type="InterPro" id="IPR009057">
    <property type="entry name" value="Homeodomain-like_sf"/>
</dbReference>
<organism evidence="4 5">
    <name type="scientific">Vespula squamosa</name>
    <name type="common">Southern yellow jacket</name>
    <name type="synonym">Wasp</name>
    <dbReference type="NCBI Taxonomy" id="30214"/>
    <lineage>
        <taxon>Eukaryota</taxon>
        <taxon>Metazoa</taxon>
        <taxon>Ecdysozoa</taxon>
        <taxon>Arthropoda</taxon>
        <taxon>Hexapoda</taxon>
        <taxon>Insecta</taxon>
        <taxon>Pterygota</taxon>
        <taxon>Neoptera</taxon>
        <taxon>Endopterygota</taxon>
        <taxon>Hymenoptera</taxon>
        <taxon>Apocrita</taxon>
        <taxon>Aculeata</taxon>
        <taxon>Vespoidea</taxon>
        <taxon>Vespidae</taxon>
        <taxon>Vespinae</taxon>
        <taxon>Vespula</taxon>
    </lineage>
</organism>
<evidence type="ECO:0000313" key="4">
    <source>
        <dbReference type="EMBL" id="KAL2720847.1"/>
    </source>
</evidence>
<feature type="compositionally biased region" description="Polar residues" evidence="2">
    <location>
        <begin position="149"/>
        <end position="161"/>
    </location>
</feature>
<proteinExistence type="predicted"/>
<dbReference type="SMART" id="SM00717">
    <property type="entry name" value="SANT"/>
    <property type="match status" value="1"/>
</dbReference>
<dbReference type="CDD" id="cd00167">
    <property type="entry name" value="SANT"/>
    <property type="match status" value="1"/>
</dbReference>
<dbReference type="GO" id="GO:0005634">
    <property type="term" value="C:nucleus"/>
    <property type="evidence" value="ECO:0007669"/>
    <property type="project" value="UniProtKB-SubCell"/>
</dbReference>
<dbReference type="AlphaFoldDB" id="A0ABD2AKI4"/>
<evidence type="ECO:0000313" key="5">
    <source>
        <dbReference type="Proteomes" id="UP001607302"/>
    </source>
</evidence>
<dbReference type="PANTHER" id="PTHR22929:SF0">
    <property type="entry name" value="TRANSCRIPTION FACTOR TFIIIB COMPONENT B'' HOMOLOG"/>
    <property type="match status" value="1"/>
</dbReference>
<dbReference type="EMBL" id="JAUDFV010000144">
    <property type="protein sequence ID" value="KAL2720847.1"/>
    <property type="molecule type" value="Genomic_DNA"/>
</dbReference>
<evidence type="ECO:0000256" key="1">
    <source>
        <dbReference type="ARBA" id="ARBA00004123"/>
    </source>
</evidence>
<feature type="region of interest" description="Disordered" evidence="2">
    <location>
        <begin position="144"/>
        <end position="177"/>
    </location>
</feature>
<dbReference type="Proteomes" id="UP001607302">
    <property type="component" value="Unassembled WGS sequence"/>
</dbReference>
<feature type="compositionally biased region" description="Basic and acidic residues" evidence="2">
    <location>
        <begin position="34"/>
        <end position="59"/>
    </location>
</feature>
<dbReference type="SUPFAM" id="SSF46689">
    <property type="entry name" value="Homeodomain-like"/>
    <property type="match status" value="1"/>
</dbReference>
<name>A0ABD2AKI4_VESSQ</name>
<accession>A0ABD2AKI4</accession>
<dbReference type="PANTHER" id="PTHR22929">
    <property type="entry name" value="RNA POLYMERASE III TRANSCRIPTION INITIATION FACTOR B"/>
    <property type="match status" value="1"/>
</dbReference>
<feature type="region of interest" description="Disordered" evidence="2">
    <location>
        <begin position="1"/>
        <end position="83"/>
    </location>
</feature>
<evidence type="ECO:0000259" key="3">
    <source>
        <dbReference type="SMART" id="SM00717"/>
    </source>
</evidence>
<keyword evidence="5" id="KW-1185">Reference proteome</keyword>
<dbReference type="InterPro" id="IPR039467">
    <property type="entry name" value="TFIIIB_B''_Myb"/>
</dbReference>
<feature type="compositionally biased region" description="Polar residues" evidence="2">
    <location>
        <begin position="60"/>
        <end position="74"/>
    </location>
</feature>
<gene>
    <name evidence="4" type="ORF">V1478_009893</name>
</gene>
<dbReference type="InterPro" id="IPR001005">
    <property type="entry name" value="SANT/Myb"/>
</dbReference>
<protein>
    <submittedName>
        <fullName evidence="4">Transcription factor TFIIIB component B</fullName>
    </submittedName>
</protein>